<gene>
    <name evidence="3" type="ORF">EZ242_02120</name>
</gene>
<dbReference type="OrthoDB" id="5503604at2"/>
<dbReference type="PROSITE" id="PS50160">
    <property type="entry name" value="DNA_LIGASE_A3"/>
    <property type="match status" value="1"/>
</dbReference>
<sequence length="289" mass="31311">MHLVLSRDRARPGSPARPHVIDGEACVLREDGTSDINQLQSRARRRRRVPGAPPVTLCCFDLLVCNGKPPMHLPLTRRKKLLRELIALIDDPKRALLFVQDLPADADLFQSMTLPKNAGGLGLEIEGVVAERRNSSYRPGVRSDDGARSSVPGGTKGDSGGHDPGASLDEAGPPRRDSRPLSTRTNHRPSEGNSAYHASPVALAGFPRCFRKGGGHSSAASGPWNYLLKRAMHVDLGECLTVHENRARLAAEGAEPGAFVQTQGRLVAAGHREHEVLQSLASCMREQRF</sequence>
<evidence type="ECO:0000259" key="2">
    <source>
        <dbReference type="PROSITE" id="PS50160"/>
    </source>
</evidence>
<reference evidence="3 4" key="1">
    <citation type="submission" date="2019-03" db="EMBL/GenBank/DDBJ databases">
        <title>Ramlibacter rhizophilus CCTCC AB2015357, whole genome shotgun sequence.</title>
        <authorList>
            <person name="Zhang X."/>
            <person name="Feng G."/>
            <person name="Zhu H."/>
        </authorList>
    </citation>
    <scope>NUCLEOTIDE SEQUENCE [LARGE SCALE GENOMIC DNA]</scope>
    <source>
        <strain evidence="3 4">CCTCC AB2015357</strain>
    </source>
</reference>
<dbReference type="GO" id="GO:0006310">
    <property type="term" value="P:DNA recombination"/>
    <property type="evidence" value="ECO:0007669"/>
    <property type="project" value="InterPro"/>
</dbReference>
<keyword evidence="4" id="KW-1185">Reference proteome</keyword>
<proteinExistence type="predicted"/>
<name>A0A4Z0BYZ5_9BURK</name>
<feature type="domain" description="ATP-dependent DNA ligase family profile" evidence="2">
    <location>
        <begin position="55"/>
        <end position="144"/>
    </location>
</feature>
<comment type="caution">
    <text evidence="3">The sequence shown here is derived from an EMBL/GenBank/DDBJ whole genome shotgun (WGS) entry which is preliminary data.</text>
</comment>
<dbReference type="EMBL" id="SMLL01000001">
    <property type="protein sequence ID" value="TFZ04567.1"/>
    <property type="molecule type" value="Genomic_DNA"/>
</dbReference>
<dbReference type="Proteomes" id="UP000297564">
    <property type="component" value="Unassembled WGS sequence"/>
</dbReference>
<accession>A0A4Z0BYZ5</accession>
<dbReference type="Gene3D" id="3.30.470.30">
    <property type="entry name" value="DNA ligase/mRNA capping enzyme"/>
    <property type="match status" value="1"/>
</dbReference>
<dbReference type="GO" id="GO:0006281">
    <property type="term" value="P:DNA repair"/>
    <property type="evidence" value="ECO:0007669"/>
    <property type="project" value="InterPro"/>
</dbReference>
<organism evidence="3 4">
    <name type="scientific">Ramlibacter rhizophilus</name>
    <dbReference type="NCBI Taxonomy" id="1781167"/>
    <lineage>
        <taxon>Bacteria</taxon>
        <taxon>Pseudomonadati</taxon>
        <taxon>Pseudomonadota</taxon>
        <taxon>Betaproteobacteria</taxon>
        <taxon>Burkholderiales</taxon>
        <taxon>Comamonadaceae</taxon>
        <taxon>Ramlibacter</taxon>
    </lineage>
</organism>
<dbReference type="GO" id="GO:0003910">
    <property type="term" value="F:DNA ligase (ATP) activity"/>
    <property type="evidence" value="ECO:0007669"/>
    <property type="project" value="InterPro"/>
</dbReference>
<feature type="region of interest" description="Disordered" evidence="1">
    <location>
        <begin position="134"/>
        <end position="198"/>
    </location>
</feature>
<evidence type="ECO:0000313" key="3">
    <source>
        <dbReference type="EMBL" id="TFZ04567.1"/>
    </source>
</evidence>
<evidence type="ECO:0000313" key="4">
    <source>
        <dbReference type="Proteomes" id="UP000297564"/>
    </source>
</evidence>
<dbReference type="SUPFAM" id="SSF56091">
    <property type="entry name" value="DNA ligase/mRNA capping enzyme, catalytic domain"/>
    <property type="match status" value="1"/>
</dbReference>
<dbReference type="InterPro" id="IPR012310">
    <property type="entry name" value="DNA_ligase_ATP-dep_cent"/>
</dbReference>
<evidence type="ECO:0000256" key="1">
    <source>
        <dbReference type="SAM" id="MobiDB-lite"/>
    </source>
</evidence>
<dbReference type="Gene3D" id="3.30.1490.70">
    <property type="match status" value="1"/>
</dbReference>
<dbReference type="Pfam" id="PF01068">
    <property type="entry name" value="DNA_ligase_A_M"/>
    <property type="match status" value="1"/>
</dbReference>
<protein>
    <recommendedName>
        <fullName evidence="2">ATP-dependent DNA ligase family profile domain-containing protein</fullName>
    </recommendedName>
</protein>
<dbReference type="AlphaFoldDB" id="A0A4Z0BYZ5"/>
<dbReference type="GO" id="GO:0005524">
    <property type="term" value="F:ATP binding"/>
    <property type="evidence" value="ECO:0007669"/>
    <property type="project" value="InterPro"/>
</dbReference>